<dbReference type="EMBL" id="JANBPG010000011">
    <property type="protein sequence ID" value="KAJ1901916.1"/>
    <property type="molecule type" value="Genomic_DNA"/>
</dbReference>
<comment type="caution">
    <text evidence="1">The sequence shown here is derived from an EMBL/GenBank/DDBJ whole genome shotgun (WGS) entry which is preliminary data.</text>
</comment>
<evidence type="ECO:0000313" key="1">
    <source>
        <dbReference type="EMBL" id="KAJ1901916.1"/>
    </source>
</evidence>
<dbReference type="Proteomes" id="UP001150581">
    <property type="component" value="Unassembled WGS sequence"/>
</dbReference>
<gene>
    <name evidence="1" type="ORF">LPJ66_000425</name>
</gene>
<proteinExistence type="predicted"/>
<keyword evidence="2" id="KW-1185">Reference proteome</keyword>
<name>A0ACC1IW65_9FUNG</name>
<evidence type="ECO:0000313" key="2">
    <source>
        <dbReference type="Proteomes" id="UP001150581"/>
    </source>
</evidence>
<reference evidence="1" key="1">
    <citation type="submission" date="2022-07" db="EMBL/GenBank/DDBJ databases">
        <title>Phylogenomic reconstructions and comparative analyses of Kickxellomycotina fungi.</title>
        <authorList>
            <person name="Reynolds N.K."/>
            <person name="Stajich J.E."/>
            <person name="Barry K."/>
            <person name="Grigoriev I.V."/>
            <person name="Crous P."/>
            <person name="Smith M.E."/>
        </authorList>
    </citation>
    <scope>NUCLEOTIDE SEQUENCE</scope>
    <source>
        <strain evidence="1">Benny 63K</strain>
    </source>
</reference>
<protein>
    <submittedName>
        <fullName evidence="1">Uncharacterized protein</fullName>
    </submittedName>
</protein>
<accession>A0ACC1IW65</accession>
<sequence>MKRTTMDLAGFLANAPLLFSEEATTDDEIEPDITHGSHGGAIRRFGFENGDKLSCIRWDSRFHITSTDIIRALVHRFQDIHRPVVNMKKFEEGVFSDLRSLKPGIAARLEPPRSEFLELLYKQHCVRTQKKQKVFYWELVPHDMLFREALERDLKREAMGAKPTTKTAEDVDPKAIVVIGGVELPFAGVAAAAIPASGGLADNNIASSVLSLVSMVSSAHGDDVDGYAVGYPESSSGSGAGLADASDILQFVSHRQPQPQQQQQQAAAPVSAPAVMLRTDDFDSQQMRQYINQNQSAVGIASQGFSGLEFYGNAGASQPSLSEYISGKAASVASGTESQCGQDPMAAAAAGDNQAILINSCMSAPMNDSWTGMDFQALRKKASELRANYNEYQPTPTPHHSPRVGAANGQELLELLSSDPNALVTVDNIGGFNSLLEQILADAGCIPEGGPAPSSAGVDVVGGSGAVGAKFWLDSFPFTSLTQTQAQVQAQAQQQHQQQQNQQQQMQQSLPNQLTLWEQQQQQNQLMIWRQQQQQYQQRQQQQPLSSAIVNSGRSASVMNVGLSMGMNVSMDVDMGSIANSNGQASSPSVASLMNSQHISPDQTPRSATLMQFGGGSGSSAQGQNSIFGAGQQIMIDSFNGLLASDNGLGPQSTNNIHGSGNAASGLFAQSFFQLQQQQQHQQQRQNEQSTNPIFMSMFNFSNSPAPMDTSAGNPGTGTGYANIPDASAPSPFAISLAEARANADDTRSSEAIRQLWMANQPNNASTPRSTRLSRFHPYLKTMVRIAHRNSPTLMNRDPNTTNPTIAAAAVNVLAAKLNRDQTTAFTAAINASGSGSGSGSDSAGDAVARQNFGHNSQFANSKGAPNGASSAPVAFPAVAQKKFGGKPLAPAVSSQRDVDSAAGRSEFLSKQFASNSDNTDDDPDQPRRYVCEYVGCSKQFKRQEHLKRHFRVHTGERPYKCPSAGCDKGFARMDNLNQHIRTHVNRKAGNRRPSASMVESMAQQQQQQNQNQSTAASSEIMDGSSEISQMSMSAVSLPLSLGMAPAPVASLAEHSYSVSGPDNGLFLFQQGVARAVESAAKKTELVSLQHQSTFAGASATNTNTATMPASSGSFMADDSEGNMLMTRMPMADELAGNNGVDQQQQQQQQQQNRQLLSPSIGNNSVTMLRKLSKENRLRNMAWIPAGLGGEATGANGKGAQPLPFRPDTTPSFGAGALASAANIGLGGGVGSNAFVFSPDLRPMHGAEQTDDTEPSMSGINNIWLASFLSHQQQQQQQNLQQHAQESATSDSVNTLAQPVGFTMPADSFGYNRKHTVASVSASAAASASAPAASIGNSSGSIIGSNHGGSCSRSLKRHLGDEYDGDDVSMSGNAGRRSMSASEDEMADEHASKFVRSSVASRSHLAPV</sequence>
<organism evidence="1 2">
    <name type="scientific">Kickxella alabastrina</name>
    <dbReference type="NCBI Taxonomy" id="61397"/>
    <lineage>
        <taxon>Eukaryota</taxon>
        <taxon>Fungi</taxon>
        <taxon>Fungi incertae sedis</taxon>
        <taxon>Zoopagomycota</taxon>
        <taxon>Kickxellomycotina</taxon>
        <taxon>Kickxellomycetes</taxon>
        <taxon>Kickxellales</taxon>
        <taxon>Kickxellaceae</taxon>
        <taxon>Kickxella</taxon>
    </lineage>
</organism>